<dbReference type="PANTHER" id="PTHR46825">
    <property type="entry name" value="D-ALANYL-D-ALANINE-CARBOXYPEPTIDASE/ENDOPEPTIDASE AMPH"/>
    <property type="match status" value="1"/>
</dbReference>
<dbReference type="InterPro" id="IPR012338">
    <property type="entry name" value="Beta-lactam/transpept-like"/>
</dbReference>
<dbReference type="RefSeq" id="WP_063367815.1">
    <property type="nucleotide sequence ID" value="NZ_AUYC01000025.1"/>
</dbReference>
<accession>A0A162C885</accession>
<dbReference type="Gene3D" id="3.40.710.10">
    <property type="entry name" value="DD-peptidase/beta-lactamase superfamily"/>
    <property type="match status" value="1"/>
</dbReference>
<dbReference type="Proteomes" id="UP000076486">
    <property type="component" value="Unassembled WGS sequence"/>
</dbReference>
<proteinExistence type="predicted"/>
<protein>
    <recommendedName>
        <fullName evidence="2">Beta-lactamase-related domain-containing protein</fullName>
    </recommendedName>
</protein>
<feature type="signal peptide" evidence="1">
    <location>
        <begin position="1"/>
        <end position="22"/>
    </location>
</feature>
<evidence type="ECO:0000256" key="1">
    <source>
        <dbReference type="SAM" id="SignalP"/>
    </source>
</evidence>
<feature type="domain" description="Beta-lactamase-related" evidence="2">
    <location>
        <begin position="47"/>
        <end position="364"/>
    </location>
</feature>
<dbReference type="PANTHER" id="PTHR46825:SF12">
    <property type="entry name" value="PENICILLIN-BINDING PROTEIN 4"/>
    <property type="match status" value="1"/>
</dbReference>
<dbReference type="SUPFAM" id="SSF56601">
    <property type="entry name" value="beta-lactamase/transpeptidase-like"/>
    <property type="match status" value="1"/>
</dbReference>
<dbReference type="InterPro" id="IPR001466">
    <property type="entry name" value="Beta-lactam-related"/>
</dbReference>
<sequence>MKKIVCLALLTSMSLLSQSSMASESKLSDQELNLLPLVQVQGEKYIASTIESEMKKHNLPGLSVVAVKHGQVVWAQGFGLADKLTGRKVTADTLFQAGSISKPVAALAVLKLVDEGKVKLDSDVNQYLKGWQIPSNKFTKTNKVTVRQLLTHSAGLTQHGFPGYQRGTNIPTDIDVLNGLGNTGKVIVDKAPGEGFRYSGGGYTVLDLLVESVTGQSFIDYTSAHILQPLGMTNSTFAQPLPKPLWSMASAAFDGSGQQIEGNWHVYPEQAAAGLWTTPSDLALYIGAIQSARAGKSVGPITPKLVKDMLTFHDNDWGLGPVLKSYEQGLAFSHGGKNKGFTNIFKAYADKKDALIIMTNGDSAGPVIRQLEIAMSDHFGWDLSTPKIVQKHEFTTPKLKQMTGQYIYDKDSQYSFKLTYDNQYILAYDASRDHTSQLIATSDGELIDINDGSTVDIERDTQGEIKALVWNGQYRFVKSKL</sequence>
<keyword evidence="1" id="KW-0732">Signal</keyword>
<gene>
    <name evidence="3" type="ORF">N473_16060</name>
</gene>
<feature type="chain" id="PRO_5007832473" description="Beta-lactamase-related domain-containing protein" evidence="1">
    <location>
        <begin position="23"/>
        <end position="481"/>
    </location>
</feature>
<dbReference type="EMBL" id="AUYC01000025">
    <property type="protein sequence ID" value="KZN63831.1"/>
    <property type="molecule type" value="Genomic_DNA"/>
</dbReference>
<dbReference type="PATRIC" id="fig|1365248.3.peg.2125"/>
<reference evidence="3 4" key="1">
    <citation type="submission" date="2013-07" db="EMBL/GenBank/DDBJ databases">
        <title>Comparative Genomic and Metabolomic Analysis of Twelve Strains of Pseudoalteromonas luteoviolacea.</title>
        <authorList>
            <person name="Vynne N.G."/>
            <person name="Mansson M."/>
            <person name="Gram L."/>
        </authorList>
    </citation>
    <scope>NUCLEOTIDE SEQUENCE [LARGE SCALE GENOMIC DNA]</scope>
    <source>
        <strain evidence="3 4">CPMOR-1</strain>
    </source>
</reference>
<dbReference type="AlphaFoldDB" id="A0A162C885"/>
<organism evidence="3 4">
    <name type="scientific">Pseudoalteromonas luteoviolacea CPMOR-1</name>
    <dbReference type="NCBI Taxonomy" id="1365248"/>
    <lineage>
        <taxon>Bacteria</taxon>
        <taxon>Pseudomonadati</taxon>
        <taxon>Pseudomonadota</taxon>
        <taxon>Gammaproteobacteria</taxon>
        <taxon>Alteromonadales</taxon>
        <taxon>Pseudoalteromonadaceae</taxon>
        <taxon>Pseudoalteromonas</taxon>
    </lineage>
</organism>
<evidence type="ECO:0000259" key="2">
    <source>
        <dbReference type="Pfam" id="PF00144"/>
    </source>
</evidence>
<dbReference type="Pfam" id="PF00144">
    <property type="entry name" value="Beta-lactamase"/>
    <property type="match status" value="1"/>
</dbReference>
<evidence type="ECO:0000313" key="3">
    <source>
        <dbReference type="EMBL" id="KZN63831.1"/>
    </source>
</evidence>
<evidence type="ECO:0000313" key="4">
    <source>
        <dbReference type="Proteomes" id="UP000076486"/>
    </source>
</evidence>
<dbReference type="InterPro" id="IPR050491">
    <property type="entry name" value="AmpC-like"/>
</dbReference>
<name>A0A162C885_9GAMM</name>
<comment type="caution">
    <text evidence="3">The sequence shown here is derived from an EMBL/GenBank/DDBJ whole genome shotgun (WGS) entry which is preliminary data.</text>
</comment>